<keyword evidence="1" id="KW-0732">Signal</keyword>
<dbReference type="Proteomes" id="UP001596303">
    <property type="component" value="Unassembled WGS sequence"/>
</dbReference>
<dbReference type="PANTHER" id="PTHR34183">
    <property type="entry name" value="ENDOLYTIC PEPTIDOGLYCAN TRANSGLYCOSYLASE RLPA"/>
    <property type="match status" value="1"/>
</dbReference>
<organism evidence="8 9">
    <name type="scientific">Ponticaulis profundi</name>
    <dbReference type="NCBI Taxonomy" id="2665222"/>
    <lineage>
        <taxon>Bacteria</taxon>
        <taxon>Pseudomonadati</taxon>
        <taxon>Pseudomonadota</taxon>
        <taxon>Alphaproteobacteria</taxon>
        <taxon>Hyphomonadales</taxon>
        <taxon>Hyphomonadaceae</taxon>
        <taxon>Ponticaulis</taxon>
    </lineage>
</organism>
<comment type="function">
    <text evidence="4">Lytic transglycosylase with a strong preference for naked glycan strands that lack stem peptides.</text>
</comment>
<protein>
    <recommendedName>
        <fullName evidence="4">Endolytic peptidoglycan transglycosylase RlpA</fullName>
        <ecNumber evidence="4">4.2.2.-</ecNumber>
    </recommendedName>
</protein>
<keyword evidence="2 4" id="KW-0456">Lyase</keyword>
<evidence type="ECO:0000259" key="7">
    <source>
        <dbReference type="PROSITE" id="PS51724"/>
    </source>
</evidence>
<dbReference type="InterPro" id="IPR009009">
    <property type="entry name" value="RlpA-like_DPBB"/>
</dbReference>
<evidence type="ECO:0000313" key="9">
    <source>
        <dbReference type="Proteomes" id="UP001596303"/>
    </source>
</evidence>
<dbReference type="InterPro" id="IPR036908">
    <property type="entry name" value="RlpA-like_sf"/>
</dbReference>
<comment type="caution">
    <text evidence="8">The sequence shown here is derived from an EMBL/GenBank/DDBJ whole genome shotgun (WGS) entry which is preliminary data.</text>
</comment>
<evidence type="ECO:0000256" key="3">
    <source>
        <dbReference type="ARBA" id="ARBA00023316"/>
    </source>
</evidence>
<dbReference type="HAMAP" id="MF_02071">
    <property type="entry name" value="RlpA"/>
    <property type="match status" value="1"/>
</dbReference>
<dbReference type="SUPFAM" id="SSF110997">
    <property type="entry name" value="Sporulation related repeat"/>
    <property type="match status" value="1"/>
</dbReference>
<feature type="region of interest" description="Disordered" evidence="6">
    <location>
        <begin position="34"/>
        <end position="61"/>
    </location>
</feature>
<dbReference type="PROSITE" id="PS51724">
    <property type="entry name" value="SPOR"/>
    <property type="match status" value="1"/>
</dbReference>
<dbReference type="CDD" id="cd22268">
    <property type="entry name" value="DPBB_RlpA-like"/>
    <property type="match status" value="1"/>
</dbReference>
<dbReference type="Pfam" id="PF03330">
    <property type="entry name" value="DPBB_1"/>
    <property type="match status" value="1"/>
</dbReference>
<feature type="domain" description="SPOR" evidence="7">
    <location>
        <begin position="230"/>
        <end position="308"/>
    </location>
</feature>
<gene>
    <name evidence="4" type="primary">rlpA</name>
    <name evidence="8" type="ORF">ACFQDM_18170</name>
</gene>
<reference evidence="9" key="1">
    <citation type="journal article" date="2019" name="Int. J. Syst. Evol. Microbiol.">
        <title>The Global Catalogue of Microorganisms (GCM) 10K type strain sequencing project: providing services to taxonomists for standard genome sequencing and annotation.</title>
        <authorList>
            <consortium name="The Broad Institute Genomics Platform"/>
            <consortium name="The Broad Institute Genome Sequencing Center for Infectious Disease"/>
            <person name="Wu L."/>
            <person name="Ma J."/>
        </authorList>
    </citation>
    <scope>NUCLEOTIDE SEQUENCE [LARGE SCALE GENOMIC DNA]</scope>
    <source>
        <strain evidence="9">CGMCC-1.15741</strain>
    </source>
</reference>
<dbReference type="SUPFAM" id="SSF50685">
    <property type="entry name" value="Barwin-like endoglucanases"/>
    <property type="match status" value="1"/>
</dbReference>
<feature type="compositionally biased region" description="Basic and acidic residues" evidence="6">
    <location>
        <begin position="40"/>
        <end position="59"/>
    </location>
</feature>
<comment type="similarity">
    <text evidence="4 5">Belongs to the RlpA family.</text>
</comment>
<dbReference type="EMBL" id="JBHSSW010000066">
    <property type="protein sequence ID" value="MFC6200005.1"/>
    <property type="molecule type" value="Genomic_DNA"/>
</dbReference>
<evidence type="ECO:0000256" key="4">
    <source>
        <dbReference type="HAMAP-Rule" id="MF_02071"/>
    </source>
</evidence>
<keyword evidence="3 4" id="KW-0961">Cell wall biogenesis/degradation</keyword>
<dbReference type="InterPro" id="IPR007730">
    <property type="entry name" value="SPOR-like_dom"/>
</dbReference>
<sequence length="311" mass="33607">MTASAAHAGTLERSNGFKAGNAYETSMRVGDKAQFYSETSRSRNDDRFFYPDEPVRPRDGGAATTIDLNDGVVQMASLSSAALPTSRKDPFDEASYKKVGKPYTINGKRYTPKVDPFYSEIGTASWYGPGFDGGITAIGERFDMNALTAAHPTLPLPSLVRVTNLENGRNIVVRLNDRGPFKKGRIIDVSKAAATKLGMINNGSARVRVDFVGPIDEGYQDAPVTKIAAAPTAESHFVQLGSFAERSNAESFLREVSAYSGGADIVFADVNGARRYRVVVGPFLTKTDASNIQSQMARNGYKGLVVRNPQT</sequence>
<dbReference type="PANTHER" id="PTHR34183:SF1">
    <property type="entry name" value="ENDOLYTIC PEPTIDOGLYCAN TRANSGLYCOSYLASE RLPA"/>
    <property type="match status" value="1"/>
</dbReference>
<keyword evidence="9" id="KW-1185">Reference proteome</keyword>
<dbReference type="EC" id="4.2.2.-" evidence="4"/>
<proteinExistence type="inferred from homology"/>
<dbReference type="InterPro" id="IPR034718">
    <property type="entry name" value="RlpA"/>
</dbReference>
<dbReference type="InterPro" id="IPR012997">
    <property type="entry name" value="RplA"/>
</dbReference>
<evidence type="ECO:0000256" key="6">
    <source>
        <dbReference type="SAM" id="MobiDB-lite"/>
    </source>
</evidence>
<dbReference type="Gene3D" id="2.40.40.10">
    <property type="entry name" value="RlpA-like domain"/>
    <property type="match status" value="1"/>
</dbReference>
<evidence type="ECO:0000256" key="5">
    <source>
        <dbReference type="RuleBase" id="RU003495"/>
    </source>
</evidence>
<evidence type="ECO:0000256" key="2">
    <source>
        <dbReference type="ARBA" id="ARBA00023239"/>
    </source>
</evidence>
<accession>A0ABW1SEF7</accession>
<dbReference type="NCBIfam" id="TIGR00413">
    <property type="entry name" value="rlpA"/>
    <property type="match status" value="1"/>
</dbReference>
<name>A0ABW1SEF7_9PROT</name>
<dbReference type="Pfam" id="PF05036">
    <property type="entry name" value="SPOR"/>
    <property type="match status" value="1"/>
</dbReference>
<dbReference type="RefSeq" id="WP_377381784.1">
    <property type="nucleotide sequence ID" value="NZ_JBHSSW010000066.1"/>
</dbReference>
<evidence type="ECO:0000313" key="8">
    <source>
        <dbReference type="EMBL" id="MFC6200005.1"/>
    </source>
</evidence>
<evidence type="ECO:0000256" key="1">
    <source>
        <dbReference type="ARBA" id="ARBA00022729"/>
    </source>
</evidence>
<dbReference type="InterPro" id="IPR036680">
    <property type="entry name" value="SPOR-like_sf"/>
</dbReference>
<dbReference type="Gene3D" id="3.30.70.1070">
    <property type="entry name" value="Sporulation related repeat"/>
    <property type="match status" value="1"/>
</dbReference>